<gene>
    <name evidence="1" type="ORF">A2904_00615</name>
</gene>
<dbReference type="AlphaFoldDB" id="A0A1G2I6S4"/>
<dbReference type="InterPro" id="IPR052022">
    <property type="entry name" value="26kDa_periplasmic_antigen"/>
</dbReference>
<feature type="non-terminal residue" evidence="1">
    <location>
        <position position="1"/>
    </location>
</feature>
<proteinExistence type="predicted"/>
<dbReference type="PANTHER" id="PTHR34387:SF1">
    <property type="entry name" value="PERIPLASMIC IMMUNOGENIC PROTEIN"/>
    <property type="match status" value="1"/>
</dbReference>
<evidence type="ECO:0000313" key="1">
    <source>
        <dbReference type="EMBL" id="OGZ70211.1"/>
    </source>
</evidence>
<dbReference type="EMBL" id="MHOX01000032">
    <property type="protein sequence ID" value="OGZ70211.1"/>
    <property type="molecule type" value="Genomic_DNA"/>
</dbReference>
<organism evidence="1 2">
    <name type="scientific">Candidatus Staskawiczbacteria bacterium RIFCSPLOWO2_01_FULL_33_9</name>
    <dbReference type="NCBI Taxonomy" id="1802211"/>
    <lineage>
        <taxon>Bacteria</taxon>
        <taxon>Candidatus Staskawicziibacteriota</taxon>
    </lineage>
</organism>
<comment type="caution">
    <text evidence="1">The sequence shown here is derived from an EMBL/GenBank/DDBJ whole genome shotgun (WGS) entry which is preliminary data.</text>
</comment>
<dbReference type="Pfam" id="PF04402">
    <property type="entry name" value="SIMPL"/>
    <property type="match status" value="1"/>
</dbReference>
<dbReference type="Proteomes" id="UP000176308">
    <property type="component" value="Unassembled WGS sequence"/>
</dbReference>
<protein>
    <recommendedName>
        <fullName evidence="3">SIMPL domain-containing protein</fullName>
    </recommendedName>
</protein>
<dbReference type="PANTHER" id="PTHR34387">
    <property type="entry name" value="SLR1258 PROTEIN"/>
    <property type="match status" value="1"/>
</dbReference>
<name>A0A1G2I6S4_9BACT</name>
<dbReference type="InterPro" id="IPR007497">
    <property type="entry name" value="SIMPL/DUF541"/>
</dbReference>
<dbReference type="Gene3D" id="3.30.110.170">
    <property type="entry name" value="Protein of unknown function (DUF541), domain 1"/>
    <property type="match status" value="1"/>
</dbReference>
<dbReference type="Gene3D" id="3.30.70.2970">
    <property type="entry name" value="Protein of unknown function (DUF541), domain 2"/>
    <property type="match status" value="1"/>
</dbReference>
<evidence type="ECO:0008006" key="3">
    <source>
        <dbReference type="Google" id="ProtNLM"/>
    </source>
</evidence>
<evidence type="ECO:0000313" key="2">
    <source>
        <dbReference type="Proteomes" id="UP000176308"/>
    </source>
</evidence>
<accession>A0A1G2I6S4</accession>
<reference evidence="1 2" key="1">
    <citation type="journal article" date="2016" name="Nat. Commun.">
        <title>Thousands of microbial genomes shed light on interconnected biogeochemical processes in an aquifer system.</title>
        <authorList>
            <person name="Anantharaman K."/>
            <person name="Brown C.T."/>
            <person name="Hug L.A."/>
            <person name="Sharon I."/>
            <person name="Castelle C.J."/>
            <person name="Probst A.J."/>
            <person name="Thomas B.C."/>
            <person name="Singh A."/>
            <person name="Wilkins M.J."/>
            <person name="Karaoz U."/>
            <person name="Brodie E.L."/>
            <person name="Williams K.H."/>
            <person name="Hubbard S.S."/>
            <person name="Banfield J.F."/>
        </authorList>
    </citation>
    <scope>NUCLEOTIDE SEQUENCE [LARGE SCALE GENOMIC DNA]</scope>
</reference>
<sequence length="216" mass="23741">NFQTLPRNYPQEITVTGEGKIFLKPDVALVSLGVKTEEQKSVDAVNKNNEKMNAVIKAIKDLGVDEKDIKTSAYSLYPVYNYIESGRVFIGYSLDQQISVKVRDFDKISDVLDKATAQGANTISDLQFTVDDLEKARAEAREKAIEQAKGKAFVLANQAGLKIIKLVNISEGYAPSPQPIYGMGGASAVKEVSFAPDIQPGQSEINTTIYLTYRVR</sequence>
<dbReference type="GO" id="GO:0006974">
    <property type="term" value="P:DNA damage response"/>
    <property type="evidence" value="ECO:0007669"/>
    <property type="project" value="TreeGrafter"/>
</dbReference>